<evidence type="ECO:0000313" key="1">
    <source>
        <dbReference type="EMBL" id="RHH46548.1"/>
    </source>
</evidence>
<organism evidence="1 2">
    <name type="scientific">Bacteroides ovatus</name>
    <dbReference type="NCBI Taxonomy" id="28116"/>
    <lineage>
        <taxon>Bacteria</taxon>
        <taxon>Pseudomonadati</taxon>
        <taxon>Bacteroidota</taxon>
        <taxon>Bacteroidia</taxon>
        <taxon>Bacteroidales</taxon>
        <taxon>Bacteroidaceae</taxon>
        <taxon>Bacteroides</taxon>
    </lineage>
</organism>
<protein>
    <submittedName>
        <fullName evidence="1">XRE family transcriptional regulator</fullName>
    </submittedName>
</protein>
<dbReference type="SUPFAM" id="SSF47413">
    <property type="entry name" value="lambda repressor-like DNA-binding domains"/>
    <property type="match status" value="1"/>
</dbReference>
<dbReference type="InterPro" id="IPR010982">
    <property type="entry name" value="Lambda_DNA-bd_dom_sf"/>
</dbReference>
<dbReference type="RefSeq" id="WP_118299530.1">
    <property type="nucleotide sequence ID" value="NZ_QRJR01000008.1"/>
</dbReference>
<accession>A0A414X2A0</accession>
<evidence type="ECO:0000313" key="2">
    <source>
        <dbReference type="Proteomes" id="UP000283329"/>
    </source>
</evidence>
<sequence length="76" mass="9160">MIHIGKLIEEELRRQERSVSWFAKKLYCDRTNVYSIFKRSSIDTELLFRISIILNSNFFSYYLQELNNCKETTTIT</sequence>
<comment type="caution">
    <text evidence="1">The sequence shown here is derived from an EMBL/GenBank/DDBJ whole genome shotgun (WGS) entry which is preliminary data.</text>
</comment>
<name>A0A414X2A0_BACOV</name>
<dbReference type="Proteomes" id="UP000283329">
    <property type="component" value="Unassembled WGS sequence"/>
</dbReference>
<dbReference type="AlphaFoldDB" id="A0A414X2A0"/>
<dbReference type="EMBL" id="QRJR01000008">
    <property type="protein sequence ID" value="RHH46548.1"/>
    <property type="molecule type" value="Genomic_DNA"/>
</dbReference>
<proteinExistence type="predicted"/>
<gene>
    <name evidence="1" type="ORF">DW206_11680</name>
</gene>
<reference evidence="1 2" key="1">
    <citation type="submission" date="2018-08" db="EMBL/GenBank/DDBJ databases">
        <title>A genome reference for cultivated species of the human gut microbiota.</title>
        <authorList>
            <person name="Zou Y."/>
            <person name="Xue W."/>
            <person name="Luo G."/>
        </authorList>
    </citation>
    <scope>NUCLEOTIDE SEQUENCE [LARGE SCALE GENOMIC DNA]</scope>
    <source>
        <strain evidence="1 2">AM17-48</strain>
    </source>
</reference>
<dbReference type="GO" id="GO:0003677">
    <property type="term" value="F:DNA binding"/>
    <property type="evidence" value="ECO:0007669"/>
    <property type="project" value="InterPro"/>
</dbReference>